<dbReference type="PRINTS" id="PR00326">
    <property type="entry name" value="GTP1OBG"/>
</dbReference>
<feature type="domain" description="G" evidence="6">
    <location>
        <begin position="339"/>
        <end position="392"/>
    </location>
</feature>
<dbReference type="EMBL" id="CADCXV010001014">
    <property type="protein sequence ID" value="CAB0040259.1"/>
    <property type="molecule type" value="Genomic_DNA"/>
</dbReference>
<evidence type="ECO:0000256" key="1">
    <source>
        <dbReference type="ARBA" id="ARBA00022741"/>
    </source>
</evidence>
<dbReference type="GO" id="GO:0003924">
    <property type="term" value="F:GTPase activity"/>
    <property type="evidence" value="ECO:0007669"/>
    <property type="project" value="InterPro"/>
</dbReference>
<gene>
    <name evidence="7" type="ORF">TBRA_LOCUS11987</name>
</gene>
<comment type="function">
    <text evidence="3">Possible regulatory or functional link with the histocompatibility cluster.</text>
</comment>
<dbReference type="Pfam" id="PF01926">
    <property type="entry name" value="MMR_HSR1"/>
    <property type="match status" value="1"/>
</dbReference>
<organism evidence="7 8">
    <name type="scientific">Trichogramma brassicae</name>
    <dbReference type="NCBI Taxonomy" id="86971"/>
    <lineage>
        <taxon>Eukaryota</taxon>
        <taxon>Metazoa</taxon>
        <taxon>Ecdysozoa</taxon>
        <taxon>Arthropoda</taxon>
        <taxon>Hexapoda</taxon>
        <taxon>Insecta</taxon>
        <taxon>Pterygota</taxon>
        <taxon>Neoptera</taxon>
        <taxon>Endopterygota</taxon>
        <taxon>Hymenoptera</taxon>
        <taxon>Apocrita</taxon>
        <taxon>Proctotrupomorpha</taxon>
        <taxon>Chalcidoidea</taxon>
        <taxon>Trichogrammatidae</taxon>
        <taxon>Trichogramma</taxon>
    </lineage>
</organism>
<feature type="region of interest" description="Disordered" evidence="5">
    <location>
        <begin position="529"/>
        <end position="587"/>
    </location>
</feature>
<proteinExistence type="predicted"/>
<dbReference type="GO" id="GO:0005525">
    <property type="term" value="F:GTP binding"/>
    <property type="evidence" value="ECO:0007669"/>
    <property type="project" value="UniProtKB-KW"/>
</dbReference>
<protein>
    <recommendedName>
        <fullName evidence="4">Guanine nucleotide-binding protein-like 1</fullName>
    </recommendedName>
</protein>
<evidence type="ECO:0000256" key="3">
    <source>
        <dbReference type="ARBA" id="ARBA00037770"/>
    </source>
</evidence>
<feature type="compositionally biased region" description="Basic and acidic residues" evidence="5">
    <location>
        <begin position="553"/>
        <end position="565"/>
    </location>
</feature>
<reference evidence="7 8" key="1">
    <citation type="submission" date="2020-02" db="EMBL/GenBank/DDBJ databases">
        <authorList>
            <person name="Ferguson B K."/>
        </authorList>
    </citation>
    <scope>NUCLEOTIDE SEQUENCE [LARGE SCALE GENOMIC DNA]</scope>
</reference>
<feature type="region of interest" description="Disordered" evidence="5">
    <location>
        <begin position="1"/>
        <end position="60"/>
    </location>
</feature>
<dbReference type="SUPFAM" id="SSF52540">
    <property type="entry name" value="P-loop containing nucleoside triphosphate hydrolases"/>
    <property type="match status" value="1"/>
</dbReference>
<dbReference type="AlphaFoldDB" id="A0A6H5IWE9"/>
<feature type="compositionally biased region" description="Acidic residues" evidence="5">
    <location>
        <begin position="538"/>
        <end position="552"/>
    </location>
</feature>
<feature type="compositionally biased region" description="Basic residues" evidence="5">
    <location>
        <begin position="1"/>
        <end position="28"/>
    </location>
</feature>
<evidence type="ECO:0000313" key="7">
    <source>
        <dbReference type="EMBL" id="CAB0040259.1"/>
    </source>
</evidence>
<dbReference type="OrthoDB" id="391988at2759"/>
<keyword evidence="2" id="KW-0342">GTP-binding</keyword>
<dbReference type="Proteomes" id="UP000479190">
    <property type="component" value="Unassembled WGS sequence"/>
</dbReference>
<evidence type="ECO:0000313" key="8">
    <source>
        <dbReference type="Proteomes" id="UP000479190"/>
    </source>
</evidence>
<dbReference type="CDD" id="cd01857">
    <property type="entry name" value="HSR1_MMR1"/>
    <property type="match status" value="1"/>
</dbReference>
<dbReference type="InterPro" id="IPR006073">
    <property type="entry name" value="GTP-bd"/>
</dbReference>
<keyword evidence="8" id="KW-1185">Reference proteome</keyword>
<dbReference type="InterPro" id="IPR027417">
    <property type="entry name" value="P-loop_NTPase"/>
</dbReference>
<name>A0A6H5IWE9_9HYME</name>
<evidence type="ECO:0000256" key="2">
    <source>
        <dbReference type="ARBA" id="ARBA00023134"/>
    </source>
</evidence>
<dbReference type="PANTHER" id="PTHR45709">
    <property type="entry name" value="LARGE SUBUNIT GTPASE 1 HOMOLOG-RELATED"/>
    <property type="match status" value="1"/>
</dbReference>
<sequence length="587" mass="68633">MPQARRKTPFSTKAKKQQLQARKQRKTHVLLNSQRRDQDDDENAFTSEFGGPGIKKINKQPCDNTGNKGKYALQFFQESQLELKKRKEQALEPVTVKTIEEQEISDDYFPEGIDMPKRPTWDFSMSKEELDMREQKYFTEYLKSMEDLADVSYFELNLETWRQLWRVIEMTDILLIIVDIRYPVMMFPPYLYKYITDDLGKDMILILNKVDLAPAPLVVAWQHYFQTKYPKLHILVFTSFPTYNVRQTDNNEDKKLKSRRRRGKLKMSAEGAQKIMEKCKEIVDGQVDLTSWHNKIQEEMHLEYDMDMEEIDRKENVMVEKKDTGYCVREKYKNGVLSIGCVGTPNVGKSSLINALMGKKVVSVSRTPGHTKHFQTIYLTKNVCLCDCPGLVFPSTVPKPFQILMGSFPIAQVREPYSTIKFIAERIDLPKLLKLHHEDDDFVDGEEIWSAMDICDSWAAKRNFRTAKAARLDSYRAANNLLRMTLEGKICVLAYPPKWSKEQKTWETHPDVEIVQWIQARMRTEEDHYYQEKLDSLSESDEDDAETNEEQETSEKDNSGDSKDESSDEEEIAPKWENKFQLLDEEM</sequence>
<dbReference type="Gene3D" id="3.40.50.300">
    <property type="entry name" value="P-loop containing nucleotide triphosphate hydrolases"/>
    <property type="match status" value="1"/>
</dbReference>
<keyword evidence="1" id="KW-0547">Nucleotide-binding</keyword>
<accession>A0A6H5IWE9</accession>
<evidence type="ECO:0000256" key="5">
    <source>
        <dbReference type="SAM" id="MobiDB-lite"/>
    </source>
</evidence>
<dbReference type="InterPro" id="IPR043358">
    <property type="entry name" value="GNL1-like"/>
</dbReference>
<evidence type="ECO:0000259" key="6">
    <source>
        <dbReference type="Pfam" id="PF01926"/>
    </source>
</evidence>
<dbReference type="PANTHER" id="PTHR45709:SF3">
    <property type="entry name" value="GUANINE NUCLEOTIDE-BINDING PROTEIN-LIKE 1"/>
    <property type="match status" value="1"/>
</dbReference>
<evidence type="ECO:0000256" key="4">
    <source>
        <dbReference type="ARBA" id="ARBA00039902"/>
    </source>
</evidence>